<gene>
    <name evidence="6" type="ORF">ABB05_13310</name>
</gene>
<dbReference type="SUPFAM" id="SSF53383">
    <property type="entry name" value="PLP-dependent transferases"/>
    <property type="match status" value="1"/>
</dbReference>
<dbReference type="InterPro" id="IPR000182">
    <property type="entry name" value="GNAT_dom"/>
</dbReference>
<dbReference type="PATRIC" id="fig|217031.6.peg.2872"/>
<evidence type="ECO:0000256" key="4">
    <source>
        <dbReference type="ARBA" id="ARBA00022898"/>
    </source>
</evidence>
<dbReference type="InterPro" id="IPR000192">
    <property type="entry name" value="Aminotrans_V_dom"/>
</dbReference>
<dbReference type="Proteomes" id="UP000077881">
    <property type="component" value="Unassembled WGS sequence"/>
</dbReference>
<dbReference type="InterPro" id="IPR054597">
    <property type="entry name" value="FeeM_cat"/>
</dbReference>
<dbReference type="InterPro" id="IPR015422">
    <property type="entry name" value="PyrdxlP-dep_Trfase_small"/>
</dbReference>
<dbReference type="GO" id="GO:0016747">
    <property type="term" value="F:acyltransferase activity, transferring groups other than amino-acyl groups"/>
    <property type="evidence" value="ECO:0007669"/>
    <property type="project" value="InterPro"/>
</dbReference>
<protein>
    <submittedName>
        <fullName evidence="6">Acetyltransferase</fullName>
    </submittedName>
</protein>
<dbReference type="SUPFAM" id="SSF55729">
    <property type="entry name" value="Acyl-CoA N-acyltransferases (Nat)"/>
    <property type="match status" value="1"/>
</dbReference>
<accession>A0A177ZQ86</accession>
<comment type="caution">
    <text evidence="6">The sequence shown here is derived from an EMBL/GenBank/DDBJ whole genome shotgun (WGS) entry which is preliminary data.</text>
</comment>
<dbReference type="Pfam" id="PF21926">
    <property type="entry name" value="FeeM"/>
    <property type="match status" value="1"/>
</dbReference>
<keyword evidence="7" id="KW-1185">Reference proteome</keyword>
<dbReference type="PROSITE" id="PS51186">
    <property type="entry name" value="GNAT"/>
    <property type="match status" value="1"/>
</dbReference>
<reference evidence="6 7" key="1">
    <citation type="submission" date="2015-05" db="EMBL/GenBank/DDBJ databases">
        <title>Comparison of genome.</title>
        <authorList>
            <person name="Zheng Z."/>
            <person name="Sun M."/>
        </authorList>
    </citation>
    <scope>NUCLEOTIDE SEQUENCE [LARGE SCALE GENOMIC DNA]</scope>
    <source>
        <strain evidence="6 7">G25-74</strain>
    </source>
</reference>
<name>A0A177ZQ86_9BACI</name>
<dbReference type="Gene3D" id="3.40.630.30">
    <property type="match status" value="1"/>
</dbReference>
<evidence type="ECO:0000313" key="7">
    <source>
        <dbReference type="Proteomes" id="UP000077881"/>
    </source>
</evidence>
<proteinExistence type="predicted"/>
<feature type="domain" description="N-acetyltransferase" evidence="5">
    <location>
        <begin position="3"/>
        <end position="167"/>
    </location>
</feature>
<dbReference type="OrthoDB" id="389074at2"/>
<dbReference type="PANTHER" id="PTHR42778">
    <property type="entry name" value="2-AMINOETHYLPHOSPHONATE--PYRUVATE TRANSAMINASE"/>
    <property type="match status" value="1"/>
</dbReference>
<dbReference type="PANTHER" id="PTHR42778:SF1">
    <property type="entry name" value="2-AMINOETHYLPHOSPHONATE--PYRUVATE TRANSAMINASE"/>
    <property type="match status" value="1"/>
</dbReference>
<dbReference type="InterPro" id="IPR015424">
    <property type="entry name" value="PyrdxlP-dep_Trfase"/>
</dbReference>
<organism evidence="6 7">
    <name type="scientific">Lederbergia galactosidilytica</name>
    <dbReference type="NCBI Taxonomy" id="217031"/>
    <lineage>
        <taxon>Bacteria</taxon>
        <taxon>Bacillati</taxon>
        <taxon>Bacillota</taxon>
        <taxon>Bacilli</taxon>
        <taxon>Bacillales</taxon>
        <taxon>Bacillaceae</taxon>
        <taxon>Lederbergia</taxon>
    </lineage>
</organism>
<sequence>MSLFFKIADHPAEFEQIERLNYQTFVEEIPQHGENSSQKLRDRFHEENTYIIGLRKEQVIGMICVRNQRPFSLDQKIGKVEQHLPVQVENLCEIRLLAVDPAYRNGRVFVGLTQALIRYCLKMGYDAAIISGTTRQQKLYKHLGFQPFAYLTGDDKAAFQPMYLTKAIFEASDIGKILKEPVNFMPGPATIVDEVQSAFLSSPYSHRSKEFDHKLTYIQEQLTTLTKAQYVQVFHGTGTLANDVIAGQLSLLNGKGLILINGEFGNRLKDHAQRWQLSCDHYEVEWGEAFQYERISALIEEKEYQWLWTVHCETSTGVLNNLESLKEISQKHNLKLCVDCVSSLGAVPLNLEGVTFASGVSGKTLGSYTGLSFVFHQEKVRPSLCLPRYLDLGSYVEAGGVPYTQSSNLVEALAQALKKYEQPNDVYDQIKNRSEKIRNVIEEMGWKVLAPSEVAASLIMTIEFSEEKKAKTIGDNLFLNGFLLHYESSYLQKRNWLQISCMNRISEKDIKKLLELLSRFRDKEDATILSDYSF</sequence>
<dbReference type="InterPro" id="IPR016181">
    <property type="entry name" value="Acyl_CoA_acyltransferase"/>
</dbReference>
<keyword evidence="3 6" id="KW-0808">Transferase</keyword>
<dbReference type="EMBL" id="LDJR01000052">
    <property type="protein sequence ID" value="OAK70146.1"/>
    <property type="molecule type" value="Genomic_DNA"/>
</dbReference>
<evidence type="ECO:0000256" key="1">
    <source>
        <dbReference type="ARBA" id="ARBA00001933"/>
    </source>
</evidence>
<dbReference type="GO" id="GO:0008483">
    <property type="term" value="F:transaminase activity"/>
    <property type="evidence" value="ECO:0007669"/>
    <property type="project" value="UniProtKB-KW"/>
</dbReference>
<dbReference type="Gene3D" id="3.90.1150.10">
    <property type="entry name" value="Aspartate Aminotransferase, domain 1"/>
    <property type="match status" value="1"/>
</dbReference>
<dbReference type="Pfam" id="PF00266">
    <property type="entry name" value="Aminotran_5"/>
    <property type="match status" value="1"/>
</dbReference>
<evidence type="ECO:0000256" key="3">
    <source>
        <dbReference type="ARBA" id="ARBA00022679"/>
    </source>
</evidence>
<evidence type="ECO:0000259" key="5">
    <source>
        <dbReference type="PROSITE" id="PS51186"/>
    </source>
</evidence>
<dbReference type="Gene3D" id="3.40.640.10">
    <property type="entry name" value="Type I PLP-dependent aspartate aminotransferase-like (Major domain)"/>
    <property type="match status" value="1"/>
</dbReference>
<dbReference type="RefSeq" id="WP_057987495.1">
    <property type="nucleotide sequence ID" value="NZ_JAGGKH010000026.1"/>
</dbReference>
<keyword evidence="4" id="KW-0663">Pyridoxal phosphate</keyword>
<evidence type="ECO:0000313" key="6">
    <source>
        <dbReference type="EMBL" id="OAK70146.1"/>
    </source>
</evidence>
<dbReference type="InterPro" id="IPR015421">
    <property type="entry name" value="PyrdxlP-dep_Trfase_major"/>
</dbReference>
<comment type="cofactor">
    <cofactor evidence="1">
        <name>pyridoxal 5'-phosphate</name>
        <dbReference type="ChEBI" id="CHEBI:597326"/>
    </cofactor>
</comment>
<evidence type="ECO:0000256" key="2">
    <source>
        <dbReference type="ARBA" id="ARBA00022576"/>
    </source>
</evidence>
<dbReference type="AlphaFoldDB" id="A0A177ZQ86"/>
<dbReference type="STRING" id="217031.ABB05_13310"/>
<keyword evidence="2" id="KW-0032">Aminotransferase</keyword>